<dbReference type="VEuPathDB" id="FungiDB:CHGG_03664"/>
<dbReference type="PANTHER" id="PTHR43781">
    <property type="entry name" value="SACCHAROPINE DEHYDROGENASE"/>
    <property type="match status" value="1"/>
</dbReference>
<dbReference type="OrthoDB" id="2441642at2759"/>
<dbReference type="GeneID" id="4388435"/>
<evidence type="ECO:0000256" key="1">
    <source>
        <dbReference type="ARBA" id="ARBA00023242"/>
    </source>
</evidence>
<dbReference type="AlphaFoldDB" id="Q2H7Z0"/>
<dbReference type="Pfam" id="PF00172">
    <property type="entry name" value="Zn_clus"/>
    <property type="match status" value="1"/>
</dbReference>
<protein>
    <recommendedName>
        <fullName evidence="8">Zn(2)-C6 fungal-type domain-containing protein</fullName>
    </recommendedName>
</protein>
<dbReference type="SUPFAM" id="SSF57701">
    <property type="entry name" value="Zn2/Cys6 DNA-binding domain"/>
    <property type="match status" value="1"/>
</dbReference>
<dbReference type="CDD" id="cd00067">
    <property type="entry name" value="GAL4"/>
    <property type="match status" value="1"/>
</dbReference>
<dbReference type="PROSITE" id="PS50048">
    <property type="entry name" value="ZN2_CY6_FUNGAL_2"/>
    <property type="match status" value="1"/>
</dbReference>
<evidence type="ECO:0000256" key="2">
    <source>
        <dbReference type="PROSITE-ProRule" id="PRU00042"/>
    </source>
</evidence>
<dbReference type="Gene3D" id="4.10.240.10">
    <property type="entry name" value="Zn(2)-C6 fungal-type DNA-binding domain"/>
    <property type="match status" value="1"/>
</dbReference>
<dbReference type="InterPro" id="IPR001138">
    <property type="entry name" value="Zn2Cys6_DnaBD"/>
</dbReference>
<sequence>MPEFMLYGCTGYTGRLVAEYATSLGLEFTLAGRSENAVRALAARLNARYRVFNVDDALVIDAFLRGVPKSREAKVMLMPGCGGSVAMLGCLANYALESVERPASIDVALHVAGPMSRGSVASAAEGGLATQCLERVGGAVAQKQDASNPGATTSDFDFGDGKGQVACFPVTLPDLSAIWKTTGVANIRTFVHASGMTTLPTGDSDLASLPEGPTARERAASPYHACVAVTSEDSPGSVKRAVLHTVNGYTFTSQALVEAVRRVLGGEVQGGFQTPAASALVNTKQGLQGPPTHNPKPRVPEIWTIAIAHSLPLQNPRAEPKSPESEVTLANPYSVPSMASSEQSLTCTRCSKRFTQRSSLVRHRKRCVGGLRAPPRQKACRQCKSAKVRCDLQHPTCGRCLARSFHGCDFAPGNASAVPPPTPLPLPFSPEDDDGQADTATAPSFTAQEEDRHSNRAATDNTDSHETLLSHIPEGIPADLVVSQERRQTLLGKAPNTPNNDLVVRHTMHFVIRVLKSWPRMMTAHHTAQLPPPIHRLQLVDGVPAPLANCYALVKMWGEHTDGSRELVKNTILCEIERLLGEYTTYNEDNLLAAAQPLLIMLIMLLFGMTGPSSSGLDHPADAQLLVRMWDVKEHLSQTGLLLDQETAHTIPPSWRQWAMVAAKRKTIHSFHHVEWAWSLLHGYPVLTCFELAPLPAPPPRYLWQEADDEARWRRLYVDWLAQWKAGFYRMMEFFHINSGGALDSRSELWLADADEFGMMIMAEGKLPLPLLPLAQLTVYLPT</sequence>
<feature type="compositionally biased region" description="Polar residues" evidence="3">
    <location>
        <begin position="438"/>
        <end position="447"/>
    </location>
</feature>
<dbReference type="HOGENOM" id="CLU_383138_0_0_1"/>
<feature type="domain" description="C2H2-type" evidence="5">
    <location>
        <begin position="345"/>
        <end position="374"/>
    </location>
</feature>
<proteinExistence type="predicted"/>
<dbReference type="PROSITE" id="PS50157">
    <property type="entry name" value="ZINC_FINGER_C2H2_2"/>
    <property type="match status" value="1"/>
</dbReference>
<keyword evidence="2" id="KW-0862">Zinc</keyword>
<gene>
    <name evidence="6" type="ORF">CHGG_03664</name>
</gene>
<dbReference type="InParanoid" id="Q2H7Z0"/>
<dbReference type="InterPro" id="IPR036236">
    <property type="entry name" value="Znf_C2H2_sf"/>
</dbReference>
<evidence type="ECO:0000313" key="6">
    <source>
        <dbReference type="EMBL" id="EAQ91729.1"/>
    </source>
</evidence>
<dbReference type="RefSeq" id="XP_001230180.1">
    <property type="nucleotide sequence ID" value="XM_001230179.1"/>
</dbReference>
<evidence type="ECO:0000256" key="3">
    <source>
        <dbReference type="SAM" id="MobiDB-lite"/>
    </source>
</evidence>
<name>Q2H7Z0_CHAGB</name>
<dbReference type="GO" id="GO:0008270">
    <property type="term" value="F:zinc ion binding"/>
    <property type="evidence" value="ECO:0007669"/>
    <property type="project" value="UniProtKB-KW"/>
</dbReference>
<feature type="region of interest" description="Disordered" evidence="3">
    <location>
        <begin position="419"/>
        <end position="466"/>
    </location>
</feature>
<evidence type="ECO:0008006" key="8">
    <source>
        <dbReference type="Google" id="ProtNLM"/>
    </source>
</evidence>
<keyword evidence="2" id="KW-0863">Zinc-finger</keyword>
<evidence type="ECO:0000313" key="7">
    <source>
        <dbReference type="Proteomes" id="UP000001056"/>
    </source>
</evidence>
<dbReference type="STRING" id="306901.Q2H7Z0"/>
<dbReference type="OMA" id="HEVRCAN"/>
<evidence type="ECO:0000259" key="4">
    <source>
        <dbReference type="PROSITE" id="PS50048"/>
    </source>
</evidence>
<keyword evidence="7" id="KW-1185">Reference proteome</keyword>
<dbReference type="Gene3D" id="3.40.50.720">
    <property type="entry name" value="NAD(P)-binding Rossmann-like Domain"/>
    <property type="match status" value="1"/>
</dbReference>
<dbReference type="PANTHER" id="PTHR43781:SF1">
    <property type="entry name" value="SACCHAROPINE DEHYDROGENASE"/>
    <property type="match status" value="1"/>
</dbReference>
<dbReference type="Proteomes" id="UP000001056">
    <property type="component" value="Unassembled WGS sequence"/>
</dbReference>
<dbReference type="EMBL" id="CH408030">
    <property type="protein sequence ID" value="EAQ91729.1"/>
    <property type="molecule type" value="Genomic_DNA"/>
</dbReference>
<dbReference type="InterPro" id="IPR036291">
    <property type="entry name" value="NAD(P)-bd_dom_sf"/>
</dbReference>
<dbReference type="SMART" id="SM00066">
    <property type="entry name" value="GAL4"/>
    <property type="match status" value="1"/>
</dbReference>
<reference evidence="7" key="1">
    <citation type="journal article" date="2015" name="Genome Announc.">
        <title>Draft genome sequence of the cellulolytic fungus Chaetomium globosum.</title>
        <authorList>
            <person name="Cuomo C.A."/>
            <person name="Untereiner W.A."/>
            <person name="Ma L.-J."/>
            <person name="Grabherr M."/>
            <person name="Birren B.W."/>
        </authorList>
    </citation>
    <scope>NUCLEOTIDE SEQUENCE [LARGE SCALE GENOMIC DNA]</scope>
    <source>
        <strain evidence="7">ATCC 6205 / CBS 148.51 / DSM 1962 / NBRC 6347 / NRRL 1970</strain>
    </source>
</reference>
<dbReference type="InterPro" id="IPR036864">
    <property type="entry name" value="Zn2-C6_fun-type_DNA-bd_sf"/>
</dbReference>
<dbReference type="SUPFAM" id="SSF57667">
    <property type="entry name" value="beta-beta-alpha zinc fingers"/>
    <property type="match status" value="1"/>
</dbReference>
<accession>Q2H7Z0</accession>
<keyword evidence="1" id="KW-0539">Nucleus</keyword>
<feature type="compositionally biased region" description="Pro residues" evidence="3">
    <location>
        <begin position="419"/>
        <end position="428"/>
    </location>
</feature>
<dbReference type="eggNOG" id="KOG2733">
    <property type="taxonomic scope" value="Eukaryota"/>
</dbReference>
<feature type="domain" description="Zn(2)-C6 fungal-type" evidence="4">
    <location>
        <begin position="379"/>
        <end position="410"/>
    </location>
</feature>
<organism evidence="6 7">
    <name type="scientific">Chaetomium globosum (strain ATCC 6205 / CBS 148.51 / DSM 1962 / NBRC 6347 / NRRL 1970)</name>
    <name type="common">Soil fungus</name>
    <dbReference type="NCBI Taxonomy" id="306901"/>
    <lineage>
        <taxon>Eukaryota</taxon>
        <taxon>Fungi</taxon>
        <taxon>Dikarya</taxon>
        <taxon>Ascomycota</taxon>
        <taxon>Pezizomycotina</taxon>
        <taxon>Sordariomycetes</taxon>
        <taxon>Sordariomycetidae</taxon>
        <taxon>Sordariales</taxon>
        <taxon>Chaetomiaceae</taxon>
        <taxon>Chaetomium</taxon>
    </lineage>
</organism>
<dbReference type="GO" id="GO:0000981">
    <property type="term" value="F:DNA-binding transcription factor activity, RNA polymerase II-specific"/>
    <property type="evidence" value="ECO:0007669"/>
    <property type="project" value="InterPro"/>
</dbReference>
<keyword evidence="2" id="KW-0479">Metal-binding</keyword>
<dbReference type="SUPFAM" id="SSF51735">
    <property type="entry name" value="NAD(P)-binding Rossmann-fold domains"/>
    <property type="match status" value="1"/>
</dbReference>
<evidence type="ECO:0000259" key="5">
    <source>
        <dbReference type="PROSITE" id="PS50157"/>
    </source>
</evidence>
<dbReference type="InterPro" id="IPR013087">
    <property type="entry name" value="Znf_C2H2_type"/>
</dbReference>